<accession>A0A1I7WTY8</accession>
<evidence type="ECO:0000313" key="2">
    <source>
        <dbReference type="Proteomes" id="UP000095283"/>
    </source>
</evidence>
<feature type="transmembrane region" description="Helical" evidence="1">
    <location>
        <begin position="6"/>
        <end position="30"/>
    </location>
</feature>
<organism evidence="2 3">
    <name type="scientific">Heterorhabditis bacteriophora</name>
    <name type="common">Entomopathogenic nematode worm</name>
    <dbReference type="NCBI Taxonomy" id="37862"/>
    <lineage>
        <taxon>Eukaryota</taxon>
        <taxon>Metazoa</taxon>
        <taxon>Ecdysozoa</taxon>
        <taxon>Nematoda</taxon>
        <taxon>Chromadorea</taxon>
        <taxon>Rhabditida</taxon>
        <taxon>Rhabditina</taxon>
        <taxon>Rhabditomorpha</taxon>
        <taxon>Strongyloidea</taxon>
        <taxon>Heterorhabditidae</taxon>
        <taxon>Heterorhabditis</taxon>
    </lineage>
</organism>
<sequence length="111" mass="13262">MIYLCSTFLIFVLGIHVSFDFIFLSSWVLLIKCDLLHFFPNIFLNRSYFCDRSSPISDHDTEISKLYCLRLLMQWITDFYMNYVRSHTPTDPSVQHYANHYEMSQVVQVAY</sequence>
<dbReference type="AlphaFoldDB" id="A0A1I7WTY8"/>
<proteinExistence type="predicted"/>
<evidence type="ECO:0000256" key="1">
    <source>
        <dbReference type="SAM" id="Phobius"/>
    </source>
</evidence>
<keyword evidence="1" id="KW-0472">Membrane</keyword>
<dbReference type="Proteomes" id="UP000095283">
    <property type="component" value="Unplaced"/>
</dbReference>
<evidence type="ECO:0000313" key="3">
    <source>
        <dbReference type="WBParaSite" id="Hba_08604"/>
    </source>
</evidence>
<keyword evidence="1" id="KW-0812">Transmembrane</keyword>
<keyword evidence="1" id="KW-1133">Transmembrane helix</keyword>
<name>A0A1I7WTY8_HETBA</name>
<keyword evidence="2" id="KW-1185">Reference proteome</keyword>
<reference evidence="3" key="1">
    <citation type="submission" date="2016-11" db="UniProtKB">
        <authorList>
            <consortium name="WormBaseParasite"/>
        </authorList>
    </citation>
    <scope>IDENTIFICATION</scope>
</reference>
<protein>
    <submittedName>
        <fullName evidence="3">Pecanex-like protein</fullName>
    </submittedName>
</protein>
<dbReference type="WBParaSite" id="Hba_08604">
    <property type="protein sequence ID" value="Hba_08604"/>
    <property type="gene ID" value="Hba_08604"/>
</dbReference>